<proteinExistence type="predicted"/>
<sequence length="81" mass="9109">MSTPILVVGGKNDPGYYPVYLDGRFIGALAAPLTPLWRVDDRDGLIRSEAVIELRVVEVPVLKPVPEKRKWSTHMGLRRPE</sequence>
<gene>
    <name evidence="1" type="primary">43</name>
    <name evidence="1" type="ORF">SEA_LILBIB_43</name>
</gene>
<accession>A0AAU8GPT6</accession>
<evidence type="ECO:0000313" key="1">
    <source>
        <dbReference type="EMBL" id="XCH42681.1"/>
    </source>
</evidence>
<evidence type="ECO:0008006" key="2">
    <source>
        <dbReference type="Google" id="ProtNLM"/>
    </source>
</evidence>
<name>A0AAU8GPT6_9VIRU</name>
<dbReference type="EMBL" id="PP750957">
    <property type="protein sequence ID" value="XCH42681.1"/>
    <property type="molecule type" value="Genomic_DNA"/>
</dbReference>
<organism evidence="1">
    <name type="scientific">Mycobacterium phage LilBib</name>
    <dbReference type="NCBI Taxonomy" id="3136622"/>
    <lineage>
        <taxon>Viruses</taxon>
    </lineage>
</organism>
<reference evidence="1" key="1">
    <citation type="submission" date="2024-04" db="EMBL/GenBank/DDBJ databases">
        <authorList>
            <person name="Hoffpauir A."/>
            <person name="Koss R."/>
            <person name="Kumar R."/>
            <person name="Plichta A."/>
            <person name="Rodrigues L."/>
            <person name="Hutchison K.W."/>
            <person name="Molloy S.D."/>
            <person name="Viland M.D."/>
            <person name="Lewis C.M."/>
            <person name="Garlena R.A."/>
            <person name="Russell D.A."/>
            <person name="Jacobs-Sera D."/>
            <person name="Hatfull G.F."/>
        </authorList>
    </citation>
    <scope>NUCLEOTIDE SEQUENCE</scope>
</reference>
<protein>
    <recommendedName>
        <fullName evidence="2">Minor tail protein</fullName>
    </recommendedName>
</protein>